<keyword evidence="6 7" id="KW-0998">Cell outer membrane</keyword>
<evidence type="ECO:0000256" key="1">
    <source>
        <dbReference type="ARBA" id="ARBA00004571"/>
    </source>
</evidence>
<evidence type="ECO:0000256" key="5">
    <source>
        <dbReference type="ARBA" id="ARBA00023136"/>
    </source>
</evidence>
<organism evidence="10 11">
    <name type="scientific">Niabella soli DSM 19437</name>
    <dbReference type="NCBI Taxonomy" id="929713"/>
    <lineage>
        <taxon>Bacteria</taxon>
        <taxon>Pseudomonadati</taxon>
        <taxon>Bacteroidota</taxon>
        <taxon>Chitinophagia</taxon>
        <taxon>Chitinophagales</taxon>
        <taxon>Chitinophagaceae</taxon>
        <taxon>Niabella</taxon>
    </lineage>
</organism>
<protein>
    <submittedName>
        <fullName evidence="10">Collagen-binding protein</fullName>
    </submittedName>
</protein>
<dbReference type="InterPro" id="IPR008969">
    <property type="entry name" value="CarboxyPept-like_regulatory"/>
</dbReference>
<dbReference type="AlphaFoldDB" id="W0F198"/>
<feature type="signal peptide" evidence="8">
    <location>
        <begin position="1"/>
        <end position="23"/>
    </location>
</feature>
<reference evidence="10 11" key="1">
    <citation type="submission" date="2013-12" db="EMBL/GenBank/DDBJ databases">
        <authorList>
            <consortium name="DOE Joint Genome Institute"/>
            <person name="Eisen J."/>
            <person name="Huntemann M."/>
            <person name="Han J."/>
            <person name="Chen A."/>
            <person name="Kyrpides N."/>
            <person name="Mavromatis K."/>
            <person name="Markowitz V."/>
            <person name="Palaniappan K."/>
            <person name="Ivanova N."/>
            <person name="Schaumberg A."/>
            <person name="Pati A."/>
            <person name="Liolios K."/>
            <person name="Nordberg H.P."/>
            <person name="Cantor M.N."/>
            <person name="Hua S.X."/>
            <person name="Woyke T."/>
        </authorList>
    </citation>
    <scope>NUCLEOTIDE SEQUENCE [LARGE SCALE GENOMIC DNA]</scope>
    <source>
        <strain evidence="11">DSM 19437</strain>
    </source>
</reference>
<dbReference type="Gene3D" id="2.40.170.20">
    <property type="entry name" value="TonB-dependent receptor, beta-barrel domain"/>
    <property type="match status" value="1"/>
</dbReference>
<evidence type="ECO:0000256" key="8">
    <source>
        <dbReference type="SAM" id="SignalP"/>
    </source>
</evidence>
<dbReference type="InterPro" id="IPR039426">
    <property type="entry name" value="TonB-dep_rcpt-like"/>
</dbReference>
<comment type="subcellular location">
    <subcellularLocation>
        <location evidence="1 7">Cell outer membrane</location>
        <topology evidence="1 7">Multi-pass membrane protein</topology>
    </subcellularLocation>
</comment>
<evidence type="ECO:0000256" key="3">
    <source>
        <dbReference type="ARBA" id="ARBA00022452"/>
    </source>
</evidence>
<evidence type="ECO:0000313" key="11">
    <source>
        <dbReference type="Proteomes" id="UP000003586"/>
    </source>
</evidence>
<evidence type="ECO:0000256" key="6">
    <source>
        <dbReference type="ARBA" id="ARBA00023237"/>
    </source>
</evidence>
<evidence type="ECO:0000256" key="2">
    <source>
        <dbReference type="ARBA" id="ARBA00022448"/>
    </source>
</evidence>
<name>W0F198_9BACT</name>
<dbReference type="NCBIfam" id="TIGR04056">
    <property type="entry name" value="OMP_RagA_SusC"/>
    <property type="match status" value="1"/>
</dbReference>
<proteinExistence type="inferred from homology"/>
<dbReference type="OrthoDB" id="9768177at2"/>
<dbReference type="InterPro" id="IPR037066">
    <property type="entry name" value="Plug_dom_sf"/>
</dbReference>
<keyword evidence="4 7" id="KW-0812">Transmembrane</keyword>
<dbReference type="RefSeq" id="WP_008585652.1">
    <property type="nucleotide sequence ID" value="NZ_CP007035.1"/>
</dbReference>
<keyword evidence="11" id="KW-1185">Reference proteome</keyword>
<keyword evidence="5 7" id="KW-0472">Membrane</keyword>
<dbReference type="EMBL" id="CP007035">
    <property type="protein sequence ID" value="AHF15603.1"/>
    <property type="molecule type" value="Genomic_DNA"/>
</dbReference>
<dbReference type="Gene3D" id="2.60.40.1120">
    <property type="entry name" value="Carboxypeptidase-like, regulatory domain"/>
    <property type="match status" value="1"/>
</dbReference>
<dbReference type="Pfam" id="PF07715">
    <property type="entry name" value="Plug"/>
    <property type="match status" value="1"/>
</dbReference>
<dbReference type="GO" id="GO:0009279">
    <property type="term" value="C:cell outer membrane"/>
    <property type="evidence" value="ECO:0007669"/>
    <property type="project" value="UniProtKB-SubCell"/>
</dbReference>
<dbReference type="InterPro" id="IPR012910">
    <property type="entry name" value="Plug_dom"/>
</dbReference>
<feature type="domain" description="TonB-dependent receptor plug" evidence="9">
    <location>
        <begin position="122"/>
        <end position="228"/>
    </location>
</feature>
<dbReference type="SUPFAM" id="SSF56935">
    <property type="entry name" value="Porins"/>
    <property type="match status" value="1"/>
</dbReference>
<dbReference type="Proteomes" id="UP000003586">
    <property type="component" value="Chromosome"/>
</dbReference>
<accession>W0F198</accession>
<evidence type="ECO:0000259" key="9">
    <source>
        <dbReference type="Pfam" id="PF07715"/>
    </source>
</evidence>
<evidence type="ECO:0000313" key="10">
    <source>
        <dbReference type="EMBL" id="AHF15603.1"/>
    </source>
</evidence>
<dbReference type="InterPro" id="IPR036942">
    <property type="entry name" value="Beta-barrel_TonB_sf"/>
</dbReference>
<evidence type="ECO:0000256" key="7">
    <source>
        <dbReference type="PROSITE-ProRule" id="PRU01360"/>
    </source>
</evidence>
<dbReference type="Pfam" id="PF13715">
    <property type="entry name" value="CarbopepD_reg_2"/>
    <property type="match status" value="1"/>
</dbReference>
<dbReference type="NCBIfam" id="TIGR04057">
    <property type="entry name" value="SusC_RagA_signa"/>
    <property type="match status" value="1"/>
</dbReference>
<feature type="chain" id="PRO_5004788506" evidence="8">
    <location>
        <begin position="24"/>
        <end position="1044"/>
    </location>
</feature>
<dbReference type="InterPro" id="IPR023997">
    <property type="entry name" value="TonB-dep_OMP_SusC/RagA_CS"/>
</dbReference>
<gene>
    <name evidence="10" type="ORF">NIASO_11475</name>
</gene>
<dbReference type="STRING" id="929713.NIASO_11475"/>
<keyword evidence="2 7" id="KW-0813">Transport</keyword>
<dbReference type="KEGG" id="nso:NIASO_11475"/>
<sequence length="1044" mass="117191">MYHCRNWIIVFLTIIGLCSTALGQNGNWTVTGIVTNQAGTALPGVTVQVKGSTIGTSTNQDGAFTIHVPHSKQTKATLLFTATGHQSQEKDISGNANIKISLTAETLGMDEVVVIGYGTAKRKDVTGAVASVQATKLEKEAPRSVQDLLRGNAAGLIIGQGNSAKADASLLVRGSGTLKASSSPLNVVDGVIFDGSFADLNPNDIQSIDILKDASATAVYGARAANGVVLITTKKGIAGKPRITFNSNVGFVENANMPRIMNAPEFLQWRYDYEVGRKTTAYLEKYPEMFVDPRKLANVKPLDWYNYDQKTPVTSVTDEQLLRSWLGRLELKSPEIDNYLNNRVTNWEDLVFQRGFQQDYTAAISNRNENSSYYFSLNHVDRKGIITGDRFKDFRTRLNLESKVASFLKVGANTNFSVRNEGFLKADWEQMTRISPYGSNNIGDTSSVYQRLPTGDATPVNPFYDNMYRDRKDITTSINSSLYGIITLPYGFEFQTNYTPTLVWHEYYNHESSLNEAWAAAGGSSEREFEKTFNWQIDNVLRWKKRYGIHNFEVTLLQNAEKGQYWETDATGTAYSPSDILGYHRLQAATVPHASSNDTYKTGDALMGRLFYSLKDRYMLTASIRRDGYSAFGARNPRATFPALAFAWDLSEEKFMKNTSSWLDYAKLRLSWGKNGNRDISDQYSALANMTSALHPYINQSGVVYLASQLYVSRMANLDLKWEAKESYNVGIDFSVLHHRLSGSIDAYTATTKNLLVDRSLSSVVAFASVAANLGQMNNKGFEASLNGIIIQKKDFDWSSGFIFMFNRRRVLHLYGNTMTIRDASGNVIGQREADDLTKGWFIGQDPDRYWNYERVGVWQVSEAGAAARYGNQPGDFKYKDQNGDSVLTNADKIFQGYKTPRYRWSWRNDINYKRLTLSLFVYANWGEYGTFNRAANSNSFPDRTTDYMQPRWTVDNPINDYARIGSKNLGDNYINQSFIRLDNVALSYAVPQSWLTAIKAQSLRISASVRNALYWSPYWKFGDTESGGAPTPRTYNLSFNLTL</sequence>
<comment type="similarity">
    <text evidence="7">Belongs to the TonB-dependent receptor family.</text>
</comment>
<dbReference type="SUPFAM" id="SSF49464">
    <property type="entry name" value="Carboxypeptidase regulatory domain-like"/>
    <property type="match status" value="1"/>
</dbReference>
<keyword evidence="10" id="KW-0176">Collagen</keyword>
<keyword evidence="3 7" id="KW-1134">Transmembrane beta strand</keyword>
<dbReference type="PROSITE" id="PS52016">
    <property type="entry name" value="TONB_DEPENDENT_REC_3"/>
    <property type="match status" value="1"/>
</dbReference>
<dbReference type="Gene3D" id="2.170.130.10">
    <property type="entry name" value="TonB-dependent receptor, plug domain"/>
    <property type="match status" value="1"/>
</dbReference>
<evidence type="ECO:0000256" key="4">
    <source>
        <dbReference type="ARBA" id="ARBA00022692"/>
    </source>
</evidence>
<dbReference type="HOGENOM" id="CLU_004317_0_0_10"/>
<dbReference type="InterPro" id="IPR023996">
    <property type="entry name" value="TonB-dep_OMP_SusC/RagA"/>
</dbReference>
<dbReference type="eggNOG" id="COG1629">
    <property type="taxonomic scope" value="Bacteria"/>
</dbReference>
<keyword evidence="8" id="KW-0732">Signal</keyword>